<keyword evidence="4 7" id="KW-0812">Transmembrane</keyword>
<keyword evidence="7" id="KW-0813">Transport</keyword>
<evidence type="ECO:0000256" key="2">
    <source>
        <dbReference type="ARBA" id="ARBA00005811"/>
    </source>
</evidence>
<dbReference type="AlphaFoldDB" id="A0A1I6TQ30"/>
<feature type="coiled-coil region" evidence="8">
    <location>
        <begin position="183"/>
        <end position="210"/>
    </location>
</feature>
<dbReference type="Proteomes" id="UP000183209">
    <property type="component" value="Unassembled WGS sequence"/>
</dbReference>
<evidence type="ECO:0000256" key="4">
    <source>
        <dbReference type="ARBA" id="ARBA00022692"/>
    </source>
</evidence>
<dbReference type="Gene3D" id="3.30.420.270">
    <property type="match status" value="1"/>
</dbReference>
<keyword evidence="3" id="KW-1003">Cell membrane</keyword>
<protein>
    <submittedName>
        <fullName evidence="9">Biopolymer transport protein ExbD/TolR</fullName>
    </submittedName>
</protein>
<gene>
    <name evidence="9" type="ORF">SAMN04487906_2053</name>
</gene>
<evidence type="ECO:0000256" key="6">
    <source>
        <dbReference type="ARBA" id="ARBA00023136"/>
    </source>
</evidence>
<evidence type="ECO:0000256" key="7">
    <source>
        <dbReference type="RuleBase" id="RU003879"/>
    </source>
</evidence>
<reference evidence="9 10" key="1">
    <citation type="submission" date="2016-10" db="EMBL/GenBank/DDBJ databases">
        <authorList>
            <person name="de Groot N.N."/>
        </authorList>
    </citation>
    <scope>NUCLEOTIDE SEQUENCE [LARGE SCALE GENOMIC DNA]</scope>
    <source>
        <strain evidence="9 10">CGMCC 1.6114</strain>
    </source>
</reference>
<keyword evidence="8" id="KW-0175">Coiled coil</keyword>
<name>A0A1I6TQ30_9FLAO</name>
<dbReference type="GO" id="GO:0015031">
    <property type="term" value="P:protein transport"/>
    <property type="evidence" value="ECO:0007669"/>
    <property type="project" value="UniProtKB-KW"/>
</dbReference>
<comment type="similarity">
    <text evidence="2 7">Belongs to the ExbD/TolR family.</text>
</comment>
<accession>A0A1I6TQ30</accession>
<evidence type="ECO:0000256" key="8">
    <source>
        <dbReference type="SAM" id="Coils"/>
    </source>
</evidence>
<dbReference type="GO" id="GO:0005886">
    <property type="term" value="C:plasma membrane"/>
    <property type="evidence" value="ECO:0007669"/>
    <property type="project" value="UniProtKB-SubCell"/>
</dbReference>
<evidence type="ECO:0000256" key="1">
    <source>
        <dbReference type="ARBA" id="ARBA00004162"/>
    </source>
</evidence>
<organism evidence="9 10">
    <name type="scientific">Zhouia amylolytica</name>
    <dbReference type="NCBI Taxonomy" id="376730"/>
    <lineage>
        <taxon>Bacteria</taxon>
        <taxon>Pseudomonadati</taxon>
        <taxon>Bacteroidota</taxon>
        <taxon>Flavobacteriia</taxon>
        <taxon>Flavobacteriales</taxon>
        <taxon>Flavobacteriaceae</taxon>
        <taxon>Zhouia</taxon>
    </lineage>
</organism>
<dbReference type="EMBL" id="FPAG01000006">
    <property type="protein sequence ID" value="SFS91251.1"/>
    <property type="molecule type" value="Genomic_DNA"/>
</dbReference>
<dbReference type="GO" id="GO:0022857">
    <property type="term" value="F:transmembrane transporter activity"/>
    <property type="evidence" value="ECO:0007669"/>
    <property type="project" value="InterPro"/>
</dbReference>
<proteinExistence type="inferred from homology"/>
<evidence type="ECO:0000256" key="3">
    <source>
        <dbReference type="ARBA" id="ARBA00022475"/>
    </source>
</evidence>
<evidence type="ECO:0000256" key="5">
    <source>
        <dbReference type="ARBA" id="ARBA00022989"/>
    </source>
</evidence>
<keyword evidence="5" id="KW-1133">Transmembrane helix</keyword>
<comment type="subcellular location">
    <subcellularLocation>
        <location evidence="1">Cell membrane</location>
        <topology evidence="1">Single-pass membrane protein</topology>
    </subcellularLocation>
    <subcellularLocation>
        <location evidence="7">Cell membrane</location>
        <topology evidence="7">Single-pass type II membrane protein</topology>
    </subcellularLocation>
</comment>
<dbReference type="InterPro" id="IPR003400">
    <property type="entry name" value="ExbD"/>
</dbReference>
<evidence type="ECO:0000313" key="10">
    <source>
        <dbReference type="Proteomes" id="UP000183209"/>
    </source>
</evidence>
<keyword evidence="6" id="KW-0472">Membrane</keyword>
<evidence type="ECO:0000313" key="9">
    <source>
        <dbReference type="EMBL" id="SFS91251.1"/>
    </source>
</evidence>
<dbReference type="Pfam" id="PF02472">
    <property type="entry name" value="ExbD"/>
    <property type="match status" value="1"/>
</dbReference>
<keyword evidence="7" id="KW-0653">Protein transport</keyword>
<sequence>MDCAFQSFADNGIAYKKQISDYENLLIDEKILTDNSGQSYRQLLMDIADEKEFDKVPSKFFVVELQKIEKPNFEEAQKCKEIIVKDSAKYDMTKLKGFEQVIDKAQYSGNFQPDAIAKGLLKVLTEEDLELDFYKLRTFLLFSIIDTNSGMNKQLSDFESDQTEVDLTKALRITLDDKNQIFVNEKKVSLDDLKKLVREYESELKSESVILWKTDRATMYRNYIDVQNAIVGEIQYLRNKLAIEKYKTEFDKLIEEQQSEIKNIYPKRIIE</sequence>